<comment type="caution">
    <text evidence="3">The sequence shown here is derived from an EMBL/GenBank/DDBJ whole genome shotgun (WGS) entry which is preliminary data.</text>
</comment>
<organism evidence="3 4">
    <name type="scientific">Candidatus Limousia pullorum</name>
    <dbReference type="NCBI Taxonomy" id="2840860"/>
    <lineage>
        <taxon>Bacteria</taxon>
        <taxon>Bacillati</taxon>
        <taxon>Bacillota</taxon>
        <taxon>Clostridia</taxon>
        <taxon>Eubacteriales</taxon>
        <taxon>Oscillospiraceae</taxon>
        <taxon>Oscillospiraceae incertae sedis</taxon>
        <taxon>Candidatus Limousia</taxon>
    </lineage>
</organism>
<evidence type="ECO:0000313" key="3">
    <source>
        <dbReference type="EMBL" id="HIU50172.1"/>
    </source>
</evidence>
<gene>
    <name evidence="3" type="ORF">IAD22_04075</name>
</gene>
<dbReference type="EMBL" id="DVNG01000058">
    <property type="protein sequence ID" value="HIU50172.1"/>
    <property type="molecule type" value="Genomic_DNA"/>
</dbReference>
<dbReference type="SMART" id="SM00855">
    <property type="entry name" value="PGAM"/>
    <property type="match status" value="1"/>
</dbReference>
<dbReference type="PANTHER" id="PTHR48100">
    <property type="entry name" value="BROAD-SPECIFICITY PHOSPHATASE YOR283W-RELATED"/>
    <property type="match status" value="1"/>
</dbReference>
<dbReference type="CDD" id="cd07067">
    <property type="entry name" value="HP_PGM_like"/>
    <property type="match status" value="1"/>
</dbReference>
<dbReference type="InterPro" id="IPR050275">
    <property type="entry name" value="PGM_Phosphatase"/>
</dbReference>
<dbReference type="GO" id="GO:0005737">
    <property type="term" value="C:cytoplasm"/>
    <property type="evidence" value="ECO:0007669"/>
    <property type="project" value="TreeGrafter"/>
</dbReference>
<dbReference type="AlphaFoldDB" id="A0A9D1LY75"/>
<evidence type="ECO:0000313" key="4">
    <source>
        <dbReference type="Proteomes" id="UP000824118"/>
    </source>
</evidence>
<name>A0A9D1LY75_9FIRM</name>
<feature type="binding site" evidence="2">
    <location>
        <position position="60"/>
    </location>
    <ligand>
        <name>substrate</name>
    </ligand>
</feature>
<dbReference type="Proteomes" id="UP000824118">
    <property type="component" value="Unassembled WGS sequence"/>
</dbReference>
<evidence type="ECO:0000256" key="1">
    <source>
        <dbReference type="PIRSR" id="PIRSR613078-1"/>
    </source>
</evidence>
<reference evidence="3" key="1">
    <citation type="submission" date="2020-10" db="EMBL/GenBank/DDBJ databases">
        <authorList>
            <person name="Gilroy R."/>
        </authorList>
    </citation>
    <scope>NUCLEOTIDE SEQUENCE</scope>
    <source>
        <strain evidence="3">ChiGjej1B1-1684</strain>
    </source>
</reference>
<dbReference type="GO" id="GO:0016791">
    <property type="term" value="F:phosphatase activity"/>
    <property type="evidence" value="ECO:0007669"/>
    <property type="project" value="TreeGrafter"/>
</dbReference>
<dbReference type="InterPro" id="IPR029033">
    <property type="entry name" value="His_PPase_superfam"/>
</dbReference>
<dbReference type="Gene3D" id="3.40.50.1240">
    <property type="entry name" value="Phosphoglycerate mutase-like"/>
    <property type="match status" value="1"/>
</dbReference>
<sequence>MKSYNIHLIRHGAVEETMQGRYIGTTDVPLSDKGKADLRKLDHFCKYPYCTALFTSPLKRCKETCEILYPNLKPIVLDGFIECSFGEWEGLTAEDLKGDEDFEKWLAGSSEVKPPKGESGADFTRRVCRLFEDVVNGLMKTGTTDCVIVTHAGVISTILAVYGLPQAKPFEWQMDPGCGYSMRITPLLWQRDKVAEVFETVPREPEDEEN</sequence>
<dbReference type="InterPro" id="IPR013078">
    <property type="entry name" value="His_Pase_superF_clade-1"/>
</dbReference>
<protein>
    <submittedName>
        <fullName evidence="3">Histidine phosphatase family protein</fullName>
    </submittedName>
</protein>
<accession>A0A9D1LY75</accession>
<reference evidence="3" key="2">
    <citation type="journal article" date="2021" name="PeerJ">
        <title>Extensive microbial diversity within the chicken gut microbiome revealed by metagenomics and culture.</title>
        <authorList>
            <person name="Gilroy R."/>
            <person name="Ravi A."/>
            <person name="Getino M."/>
            <person name="Pursley I."/>
            <person name="Horton D.L."/>
            <person name="Alikhan N.F."/>
            <person name="Baker D."/>
            <person name="Gharbi K."/>
            <person name="Hall N."/>
            <person name="Watson M."/>
            <person name="Adriaenssens E.M."/>
            <person name="Foster-Nyarko E."/>
            <person name="Jarju S."/>
            <person name="Secka A."/>
            <person name="Antonio M."/>
            <person name="Oren A."/>
            <person name="Chaudhuri R.R."/>
            <person name="La Ragione R."/>
            <person name="Hildebrand F."/>
            <person name="Pallen M.J."/>
        </authorList>
    </citation>
    <scope>NUCLEOTIDE SEQUENCE</scope>
    <source>
        <strain evidence="3">ChiGjej1B1-1684</strain>
    </source>
</reference>
<feature type="active site" description="Tele-phosphohistidine intermediate" evidence="1">
    <location>
        <position position="11"/>
    </location>
</feature>
<feature type="active site" description="Proton donor/acceptor" evidence="1">
    <location>
        <position position="82"/>
    </location>
</feature>
<proteinExistence type="predicted"/>
<dbReference type="SUPFAM" id="SSF53254">
    <property type="entry name" value="Phosphoglycerate mutase-like"/>
    <property type="match status" value="1"/>
</dbReference>
<evidence type="ECO:0000256" key="2">
    <source>
        <dbReference type="PIRSR" id="PIRSR613078-2"/>
    </source>
</evidence>
<dbReference type="PANTHER" id="PTHR48100:SF59">
    <property type="entry name" value="ADENOSYLCOBALAMIN_ALPHA-RIBAZOLE PHOSPHATASE"/>
    <property type="match status" value="1"/>
</dbReference>
<dbReference type="Pfam" id="PF00300">
    <property type="entry name" value="His_Phos_1"/>
    <property type="match status" value="1"/>
</dbReference>